<dbReference type="HOGENOM" id="CLU_2921354_0_0_6"/>
<keyword evidence="3" id="KW-1185">Reference proteome</keyword>
<dbReference type="Proteomes" id="UP000002964">
    <property type="component" value="Unassembled WGS sequence"/>
</dbReference>
<organism evidence="2 3">
    <name type="scientific">Thiorhodovibrio frisius</name>
    <dbReference type="NCBI Taxonomy" id="631362"/>
    <lineage>
        <taxon>Bacteria</taxon>
        <taxon>Pseudomonadati</taxon>
        <taxon>Pseudomonadota</taxon>
        <taxon>Gammaproteobacteria</taxon>
        <taxon>Chromatiales</taxon>
        <taxon>Chromatiaceae</taxon>
        <taxon>Thiorhodovibrio</taxon>
    </lineage>
</organism>
<gene>
    <name evidence="2" type="ORF">Thi970DRAFT_02177</name>
</gene>
<feature type="compositionally biased region" description="Low complexity" evidence="1">
    <location>
        <begin position="40"/>
        <end position="54"/>
    </location>
</feature>
<evidence type="ECO:0000313" key="3">
    <source>
        <dbReference type="Proteomes" id="UP000002964"/>
    </source>
</evidence>
<feature type="region of interest" description="Disordered" evidence="1">
    <location>
        <begin position="40"/>
        <end position="61"/>
    </location>
</feature>
<dbReference type="STRING" id="631362.Thi970DRAFT_02177"/>
<name>H8YZ14_9GAMM</name>
<protein>
    <submittedName>
        <fullName evidence="2">Uncharacterized protein</fullName>
    </submittedName>
</protein>
<reference evidence="3" key="1">
    <citation type="submission" date="2011-06" db="EMBL/GenBank/DDBJ databases">
        <authorList>
            <consortium name="US DOE Joint Genome Institute (JGI-PGF)"/>
            <person name="Lucas S."/>
            <person name="Han J."/>
            <person name="Lapidus A."/>
            <person name="Cheng J.-F."/>
            <person name="Goodwin L."/>
            <person name="Pitluck S."/>
            <person name="Peters L."/>
            <person name="Land M.L."/>
            <person name="Hauser L."/>
            <person name="Vogl K."/>
            <person name="Liu Z."/>
            <person name="Overmann J."/>
            <person name="Frigaard N.-U."/>
            <person name="Bryant D.A."/>
            <person name="Woyke T.J."/>
        </authorList>
    </citation>
    <scope>NUCLEOTIDE SEQUENCE [LARGE SCALE GENOMIC DNA]</scope>
    <source>
        <strain evidence="3">970</strain>
    </source>
</reference>
<dbReference type="AlphaFoldDB" id="H8YZ14"/>
<sequence length="61" mass="6305">MFATRRIPHAHAQKIQTYAKIGDSAWNALLSAASKQVAAASAAETSSADSQSESIPASTTT</sequence>
<proteinExistence type="predicted"/>
<reference evidence="2 3" key="2">
    <citation type="submission" date="2011-11" db="EMBL/GenBank/DDBJ databases">
        <authorList>
            <consortium name="US DOE Joint Genome Institute"/>
            <person name="Lucas S."/>
            <person name="Han J."/>
            <person name="Lapidus A."/>
            <person name="Cheng J.-F."/>
            <person name="Goodwin L."/>
            <person name="Pitluck S."/>
            <person name="Peters L."/>
            <person name="Ovchinnikova G."/>
            <person name="Zhang X."/>
            <person name="Detter J.C."/>
            <person name="Han C."/>
            <person name="Tapia R."/>
            <person name="Land M."/>
            <person name="Hauser L."/>
            <person name="Kyrpides N."/>
            <person name="Ivanova N."/>
            <person name="Pagani I."/>
            <person name="Vogl K."/>
            <person name="Liu Z."/>
            <person name="Overmann J."/>
            <person name="Frigaard N.-U."/>
            <person name="Bryant D."/>
            <person name="Woyke T."/>
        </authorList>
    </citation>
    <scope>NUCLEOTIDE SEQUENCE [LARGE SCALE GENOMIC DNA]</scope>
    <source>
        <strain evidence="2 3">970</strain>
    </source>
</reference>
<dbReference type="EMBL" id="JH603169">
    <property type="protein sequence ID" value="EIC21941.1"/>
    <property type="molecule type" value="Genomic_DNA"/>
</dbReference>
<evidence type="ECO:0000313" key="2">
    <source>
        <dbReference type="EMBL" id="EIC21941.1"/>
    </source>
</evidence>
<evidence type="ECO:0000256" key="1">
    <source>
        <dbReference type="SAM" id="MobiDB-lite"/>
    </source>
</evidence>
<accession>H8YZ14</accession>